<gene>
    <name evidence="1" type="ORF">GSH16_13760</name>
</gene>
<proteinExistence type="predicted"/>
<dbReference type="Pfam" id="PF13875">
    <property type="entry name" value="DUF4202"/>
    <property type="match status" value="1"/>
</dbReference>
<reference evidence="1 2" key="1">
    <citation type="submission" date="2019-12" db="EMBL/GenBank/DDBJ databases">
        <title>Strain KN286 was isolated from seawater, which was collected from Caroline Seamount in the tropical western Pacific.</title>
        <authorList>
            <person name="Wang Q."/>
        </authorList>
    </citation>
    <scope>NUCLEOTIDE SEQUENCE [LARGE SCALE GENOMIC DNA]</scope>
    <source>
        <strain evidence="1 2">KN286</strain>
    </source>
</reference>
<dbReference type="PANTHER" id="PTHR41729:SF1">
    <property type="entry name" value="GLUTAMYL-TRNA SYNTHETASE"/>
    <property type="match status" value="1"/>
</dbReference>
<organism evidence="1 2">
    <name type="scientific">Oceanomicrobium pacificus</name>
    <dbReference type="NCBI Taxonomy" id="2692916"/>
    <lineage>
        <taxon>Bacteria</taxon>
        <taxon>Pseudomonadati</taxon>
        <taxon>Pseudomonadota</taxon>
        <taxon>Alphaproteobacteria</taxon>
        <taxon>Rhodobacterales</taxon>
        <taxon>Paracoccaceae</taxon>
        <taxon>Oceanomicrobium</taxon>
    </lineage>
</organism>
<dbReference type="AlphaFoldDB" id="A0A6B0TZT2"/>
<evidence type="ECO:0000313" key="1">
    <source>
        <dbReference type="EMBL" id="MXU66513.1"/>
    </source>
</evidence>
<dbReference type="InterPro" id="IPR025255">
    <property type="entry name" value="DUF4202"/>
</dbReference>
<accession>A0A6B0TZT2</accession>
<protein>
    <submittedName>
        <fullName evidence="1">DUF4202 family protein</fullName>
    </submittedName>
</protein>
<dbReference type="EMBL" id="WUWG01000006">
    <property type="protein sequence ID" value="MXU66513.1"/>
    <property type="molecule type" value="Genomic_DNA"/>
</dbReference>
<dbReference type="PANTHER" id="PTHR41729">
    <property type="entry name" value="GLUTAMYL-TRNA SYNTHETASE"/>
    <property type="match status" value="1"/>
</dbReference>
<name>A0A6B0TZT2_9RHOB</name>
<comment type="caution">
    <text evidence="1">The sequence shown here is derived from an EMBL/GenBank/DDBJ whole genome shotgun (WGS) entry which is preliminary data.</text>
</comment>
<keyword evidence="2" id="KW-1185">Reference proteome</keyword>
<evidence type="ECO:0000313" key="2">
    <source>
        <dbReference type="Proteomes" id="UP000436016"/>
    </source>
</evidence>
<dbReference type="Proteomes" id="UP000436016">
    <property type="component" value="Unassembled WGS sequence"/>
</dbReference>
<sequence length="186" mass="20582">MQEDRLAATLEEIDRRNAADPNFEEGQPAELLYGQRMTETLDAFAPDAGPLVQIAARGQHLERWTRPRADYPEGKAGYHAWRNDLKAYHATEVAGIMAAQGYPPEDQETVGRMIRKEGIKRDAQVQLLEDVICLTFIKHYFAAFAAKHPQEKVLDIVAKTGRKMSPEGKAAARALGLPSDVDAALG</sequence>